<dbReference type="EMBL" id="AOHO01000066">
    <property type="protein sequence ID" value="EME55804.1"/>
    <property type="molecule type" value="Genomic_DNA"/>
</dbReference>
<dbReference type="Proteomes" id="UP000054226">
    <property type="component" value="Unassembled WGS sequence"/>
</dbReference>
<accession>M2Z590</accession>
<evidence type="ECO:0000313" key="1">
    <source>
        <dbReference type="EMBL" id="EME55804.1"/>
    </source>
</evidence>
<organism evidence="1 2">
    <name type="scientific">Amycolatopsis decaplanina DSM 44594</name>
    <dbReference type="NCBI Taxonomy" id="1284240"/>
    <lineage>
        <taxon>Bacteria</taxon>
        <taxon>Bacillati</taxon>
        <taxon>Actinomycetota</taxon>
        <taxon>Actinomycetes</taxon>
        <taxon>Pseudonocardiales</taxon>
        <taxon>Pseudonocardiaceae</taxon>
        <taxon>Amycolatopsis</taxon>
    </lineage>
</organism>
<keyword evidence="2" id="KW-1185">Reference proteome</keyword>
<comment type="caution">
    <text evidence="1">The sequence shown here is derived from an EMBL/GenBank/DDBJ whole genome shotgun (WGS) entry which is preliminary data.</text>
</comment>
<name>M2Z590_9PSEU</name>
<reference evidence="1 2" key="1">
    <citation type="journal article" date="2013" name="Genome Announc.">
        <title>Draft Genome Sequence of Amycolatopsis decaplanina Strain DSM 44594T.</title>
        <authorList>
            <person name="Kaur N."/>
            <person name="Kumar S."/>
            <person name="Bala M."/>
            <person name="Raghava G.P."/>
            <person name="Mayilraj S."/>
        </authorList>
    </citation>
    <scope>NUCLEOTIDE SEQUENCE [LARGE SCALE GENOMIC DNA]</scope>
    <source>
        <strain evidence="1 2">DSM 44594</strain>
    </source>
</reference>
<proteinExistence type="predicted"/>
<dbReference type="AlphaFoldDB" id="M2Z590"/>
<dbReference type="PATRIC" id="fig|1284240.4.peg.4994"/>
<gene>
    <name evidence="1" type="ORF">H074_24585</name>
</gene>
<protein>
    <submittedName>
        <fullName evidence="1">Uncharacterized protein</fullName>
    </submittedName>
</protein>
<sequence length="108" mass="12046">MKLDGGRNLELDHLYREDSSMTNTAGRWYLVGALPEDSPAAHLMTRSEDLRYRRSACGDKESRMWTPVDLTTTDVAPCPRCAVTLPGHRSTRKAEPAANTQLAFDLPL</sequence>
<evidence type="ECO:0000313" key="2">
    <source>
        <dbReference type="Proteomes" id="UP000054226"/>
    </source>
</evidence>